<dbReference type="Pfam" id="PF02758">
    <property type="entry name" value="PYRIN"/>
    <property type="match status" value="3"/>
</dbReference>
<feature type="compositionally biased region" description="Acidic residues" evidence="7">
    <location>
        <begin position="364"/>
        <end position="374"/>
    </location>
</feature>
<evidence type="ECO:0000313" key="12">
    <source>
        <dbReference type="Ensembl" id="ENSXMAP00000037587.1"/>
    </source>
</evidence>
<keyword evidence="8" id="KW-1133">Transmembrane helix</keyword>
<reference evidence="13" key="1">
    <citation type="submission" date="2012-01" db="EMBL/GenBank/DDBJ databases">
        <authorList>
            <person name="Walter R."/>
            <person name="Schartl M."/>
            <person name="Warren W."/>
        </authorList>
    </citation>
    <scope>NUCLEOTIDE SEQUENCE [LARGE SCALE GENOMIC DNA]</scope>
    <source>
        <strain evidence="13">JP 163 A</strain>
    </source>
</reference>
<dbReference type="InterPro" id="IPR004020">
    <property type="entry name" value="DAPIN"/>
</dbReference>
<name>A0A3B5R2L8_XIPMA</name>
<feature type="domain" description="CARD" evidence="9">
    <location>
        <begin position="1237"/>
        <end position="1326"/>
    </location>
</feature>
<reference evidence="13" key="2">
    <citation type="journal article" date="2013" name="Nat. Genet.">
        <title>The genome of the platyfish, Xiphophorus maculatus, provides insights into evolutionary adaptation and several complex traits.</title>
        <authorList>
            <person name="Schartl M."/>
            <person name="Walter R.B."/>
            <person name="Shen Y."/>
            <person name="Garcia T."/>
            <person name="Catchen J."/>
            <person name="Amores A."/>
            <person name="Braasch I."/>
            <person name="Chalopin D."/>
            <person name="Volff J.N."/>
            <person name="Lesch K.P."/>
            <person name="Bisazza A."/>
            <person name="Minx P."/>
            <person name="Hillier L."/>
            <person name="Wilson R.K."/>
            <person name="Fuerstenberg S."/>
            <person name="Boore J."/>
            <person name="Searle S."/>
            <person name="Postlethwait J.H."/>
            <person name="Warren W.C."/>
        </authorList>
    </citation>
    <scope>NUCLEOTIDE SEQUENCE [LARGE SCALE GENOMIC DNA]</scope>
    <source>
        <strain evidence="13">JP 163 A</strain>
    </source>
</reference>
<keyword evidence="2" id="KW-0963">Cytoplasm</keyword>
<feature type="region of interest" description="Disordered" evidence="7">
    <location>
        <begin position="900"/>
        <end position="973"/>
    </location>
</feature>
<keyword evidence="4" id="KW-0391">Immunity</keyword>
<dbReference type="GO" id="GO:0045087">
    <property type="term" value="P:innate immune response"/>
    <property type="evidence" value="ECO:0007669"/>
    <property type="project" value="UniProtKB-KW"/>
</dbReference>
<organism evidence="12 13">
    <name type="scientific">Xiphophorus maculatus</name>
    <name type="common">Southern platyfish</name>
    <name type="synonym">Platypoecilus maculatus</name>
    <dbReference type="NCBI Taxonomy" id="8083"/>
    <lineage>
        <taxon>Eukaryota</taxon>
        <taxon>Metazoa</taxon>
        <taxon>Chordata</taxon>
        <taxon>Craniata</taxon>
        <taxon>Vertebrata</taxon>
        <taxon>Euteleostomi</taxon>
        <taxon>Actinopterygii</taxon>
        <taxon>Neopterygii</taxon>
        <taxon>Teleostei</taxon>
        <taxon>Neoteleostei</taxon>
        <taxon>Acanthomorphata</taxon>
        <taxon>Ovalentaria</taxon>
        <taxon>Atherinomorphae</taxon>
        <taxon>Cyprinodontiformes</taxon>
        <taxon>Poeciliidae</taxon>
        <taxon>Poeciliinae</taxon>
        <taxon>Xiphophorus</taxon>
    </lineage>
</organism>
<keyword evidence="8" id="KW-0472">Membrane</keyword>
<feature type="compositionally biased region" description="Basic and acidic residues" evidence="7">
    <location>
        <begin position="795"/>
        <end position="809"/>
    </location>
</feature>
<feature type="region of interest" description="Disordered" evidence="7">
    <location>
        <begin position="252"/>
        <end position="271"/>
    </location>
</feature>
<comment type="subcellular location">
    <subcellularLocation>
        <location evidence="1">Inflammasome</location>
    </subcellularLocation>
</comment>
<reference evidence="12" key="3">
    <citation type="submission" date="2025-08" db="UniProtKB">
        <authorList>
            <consortium name="Ensembl"/>
        </authorList>
    </citation>
    <scope>IDENTIFICATION</scope>
    <source>
        <strain evidence="12">JP 163 A</strain>
    </source>
</reference>
<dbReference type="GO" id="GO:0061702">
    <property type="term" value="C:canonical inflammasome complex"/>
    <property type="evidence" value="ECO:0007669"/>
    <property type="project" value="UniProtKB-SubCell"/>
</dbReference>
<protein>
    <submittedName>
        <fullName evidence="12">Uncharacterized LOC111608146</fullName>
    </submittedName>
</protein>
<dbReference type="SUPFAM" id="SSF47986">
    <property type="entry name" value="DEATH domain"/>
    <property type="match status" value="4"/>
</dbReference>
<dbReference type="Pfam" id="PF23679">
    <property type="entry name" value="UPA-FIIND"/>
    <property type="match status" value="1"/>
</dbReference>
<dbReference type="InterPro" id="IPR051249">
    <property type="entry name" value="NLRP_Inflammasome"/>
</dbReference>
<dbReference type="PROSITE" id="PS50824">
    <property type="entry name" value="DAPIN"/>
    <property type="match status" value="1"/>
</dbReference>
<dbReference type="GeneID" id="111608146"/>
<keyword evidence="5" id="KW-0395">Inflammatory response</keyword>
<dbReference type="OMA" id="THFRECY"/>
<evidence type="ECO:0000259" key="11">
    <source>
        <dbReference type="PROSITE" id="PS51830"/>
    </source>
</evidence>
<dbReference type="Pfam" id="PF00619">
    <property type="entry name" value="CARD"/>
    <property type="match status" value="1"/>
</dbReference>
<proteinExistence type="predicted"/>
<dbReference type="GO" id="GO:0042981">
    <property type="term" value="P:regulation of apoptotic process"/>
    <property type="evidence" value="ECO:0007669"/>
    <property type="project" value="InterPro"/>
</dbReference>
<evidence type="ECO:0000256" key="8">
    <source>
        <dbReference type="SAM" id="Phobius"/>
    </source>
</evidence>
<dbReference type="GO" id="GO:0006954">
    <property type="term" value="P:inflammatory response"/>
    <property type="evidence" value="ECO:0007669"/>
    <property type="project" value="UniProtKB-KW"/>
</dbReference>
<accession>A0A3B5R2L8</accession>
<evidence type="ECO:0000313" key="13">
    <source>
        <dbReference type="Proteomes" id="UP000002852"/>
    </source>
</evidence>
<evidence type="ECO:0000256" key="1">
    <source>
        <dbReference type="ARBA" id="ARBA00004110"/>
    </source>
</evidence>
<feature type="domain" description="Pyrin" evidence="10">
    <location>
        <begin position="474"/>
        <end position="590"/>
    </location>
</feature>
<evidence type="ECO:0000256" key="7">
    <source>
        <dbReference type="SAM" id="MobiDB-lite"/>
    </source>
</evidence>
<feature type="transmembrane region" description="Helical" evidence="8">
    <location>
        <begin position="21"/>
        <end position="47"/>
    </location>
</feature>
<dbReference type="CDD" id="cd08330">
    <property type="entry name" value="CARD_ASC_NALP1"/>
    <property type="match status" value="1"/>
</dbReference>
<feature type="domain" description="FIIND" evidence="11">
    <location>
        <begin position="950"/>
        <end position="1228"/>
    </location>
</feature>
<evidence type="ECO:0000256" key="5">
    <source>
        <dbReference type="ARBA" id="ARBA00023198"/>
    </source>
</evidence>
<dbReference type="InParanoid" id="A0A3B5R2L8"/>
<dbReference type="InterPro" id="IPR001315">
    <property type="entry name" value="CARD"/>
</dbReference>
<dbReference type="Gene3D" id="1.10.533.10">
    <property type="entry name" value="Death Domain, Fas"/>
    <property type="match status" value="7"/>
</dbReference>
<dbReference type="GeneTree" id="ENSGT00830000128447"/>
<evidence type="ECO:0000256" key="6">
    <source>
        <dbReference type="ARBA" id="ARBA00023233"/>
    </source>
</evidence>
<dbReference type="PROSITE" id="PS51830">
    <property type="entry name" value="FIIND"/>
    <property type="match status" value="1"/>
</dbReference>
<dbReference type="Proteomes" id="UP000002852">
    <property type="component" value="Unassembled WGS sequence"/>
</dbReference>
<reference evidence="12" key="4">
    <citation type="submission" date="2025-09" db="UniProtKB">
        <authorList>
            <consortium name="Ensembl"/>
        </authorList>
    </citation>
    <scope>IDENTIFICATION</scope>
    <source>
        <strain evidence="12">JP 163 A</strain>
    </source>
</reference>
<feature type="region of interest" description="Disordered" evidence="7">
    <location>
        <begin position="795"/>
        <end position="814"/>
    </location>
</feature>
<dbReference type="STRING" id="8083.ENSXMAP00000037587"/>
<dbReference type="InterPro" id="IPR011029">
    <property type="entry name" value="DEATH-like_dom_sf"/>
</dbReference>
<keyword evidence="3" id="KW-0399">Innate immunity</keyword>
<evidence type="ECO:0000259" key="10">
    <source>
        <dbReference type="PROSITE" id="PS50824"/>
    </source>
</evidence>
<keyword evidence="6" id="KW-1271">Inflammasome</keyword>
<sequence>MIKITVFYMLCKWENLKNQQCIKYLFSPLYLLMYFVYISCSYFHLFYSEMPLGKQSDLIHKVATMAAAKDVLLETLEDLNEPEFMELKLLVQFTNFQRNIPLISWHELDYADKTRMVDHLVDKCGKQSVDVIREVLLDLNRTDLALRLSETSSTSKEKLSMKLNSAFLQKVEKLEFVMELLLETLDELHEGEIWWFLEITHRKFLHDSGFIPFWAFPNVRYIVVVFVLTYFHRSVKKTLDALKEMKKDGLMKKLSDRSSGPKEKPSAGRHRSALIHKVATMAAARQQLLETLDKLTRKEFLGKFKGNLSKFSPRLMFITQRAELVDEMMEEFGQRSVKMIKDLLIKINRKDLAENLQETGESSGNEDDFQDPSESDVHQNLSEILQKLNRKPLLRFKSFLQFTCFEKSLPQIPESSLEEATSTQRLVDLMLKEFGQQSVQMAREVLMDVTDLESRFKSQDKLSVAEELSLDQRIEKLSSDFNLLLETLKDLSDDEVREFKRLLRDSDYRSSLSRHQYSLQETSYPRKMFGYFRHEDLEKQPMWMESKNLQDVVIFIIQTHRKESIMVTRDVLEDINRMDLVQRLSSSSASREMPLGKQSDLIHKVATMAAAKDVLLETLEDLNEPEFMELKLLVQFTNFQRNIPLISWYELDVANRTRMVDHLVDKCGKQSVDVIREVLLDLNRTDLALRLSETSSTSKEKLSMKLNSAFLQKVEKLEFVMELLLETLDELHEGEIWWFLEITHRKFLHDSGFIPFWAFPNVRYIVVVFVLTYFHRSVKKTLDALKEMKKDGLMKKLSDRSSGPKEKPSAGRHRSALIHKVATMAAARQQLLETLDKLTRKEFLGKFKGNLSKFSPRLMFITQRAELVDEMMEEFGQRSVKMIKDLLIKINRKDLAENLQETGESSGNEDDGTSLMGMTDPDQMQLETAHKSQATSTEMDPSGYGGVEQDSSSWTKVDPELDGTSPDEDPTYSLQSAAGRFECSVSGLRWVCREKVGFRYRFCSWYGHMERMEGRGYRPAGPLLDISVLTGKVMEVQLPHWVCIDDVPELLKNFAVLHVNDCGDVLEKATRVTKTHVGLTEPVFSLLGALINVLFPPRISCNTLIYYQPKTSYLKMRFYLIPLDPALKQSVHSRESSKGYEEIMKPRPDKPLKMGCGFSLQATVQTARIQPPEITLRHDSLDPNFYELFIKNPGEGFNLELLQTQSEKVWFCEIRKDDHPKSGSTEARGCSTETVTVKKEEEHFVDKHRETLIQRVRNIGPVLDGLLQKKVLVEETYDWIRSLPTSESQLREIFSCLKAAEDCKDIFLSILQEKERYLITDLQSKC</sequence>
<feature type="region of interest" description="Disordered" evidence="7">
    <location>
        <begin position="357"/>
        <end position="376"/>
    </location>
</feature>
<dbReference type="PROSITE" id="PS50209">
    <property type="entry name" value="CARD"/>
    <property type="match status" value="1"/>
</dbReference>
<dbReference type="OrthoDB" id="8445587at2759"/>
<feature type="compositionally biased region" description="Basic and acidic residues" evidence="7">
    <location>
        <begin position="252"/>
        <end position="266"/>
    </location>
</feature>
<dbReference type="Pfam" id="PF13553">
    <property type="entry name" value="FIIND"/>
    <property type="match status" value="1"/>
</dbReference>
<dbReference type="Ensembl" id="ENSXMAT00000038770.1">
    <property type="protein sequence ID" value="ENSXMAP00000037587.1"/>
    <property type="gene ID" value="ENSXMAG00000028600.1"/>
</dbReference>
<evidence type="ECO:0000259" key="9">
    <source>
        <dbReference type="PROSITE" id="PS50209"/>
    </source>
</evidence>
<evidence type="ECO:0000256" key="3">
    <source>
        <dbReference type="ARBA" id="ARBA00022588"/>
    </source>
</evidence>
<keyword evidence="8" id="KW-0812">Transmembrane</keyword>
<dbReference type="PANTHER" id="PTHR46985:SF2">
    <property type="entry name" value="APOPTOSIS-ASSOCIATED SPECK-LIKE PROTEIN CONTAINING A CARD"/>
    <property type="match status" value="1"/>
</dbReference>
<keyword evidence="13" id="KW-1185">Reference proteome</keyword>
<dbReference type="PANTHER" id="PTHR46985">
    <property type="entry name" value="NACHT, LRR AND PYD DOMAINS-CONTAINING PROTEIN 1"/>
    <property type="match status" value="1"/>
</dbReference>
<dbReference type="RefSeq" id="XP_023186999.1">
    <property type="nucleotide sequence ID" value="XM_023331231.1"/>
</dbReference>
<dbReference type="InterPro" id="IPR025307">
    <property type="entry name" value="FIIND_dom"/>
</dbReference>
<dbReference type="InterPro" id="IPR033516">
    <property type="entry name" value="CARD8/ASC/NALP1_CARD"/>
</dbReference>
<evidence type="ECO:0000256" key="4">
    <source>
        <dbReference type="ARBA" id="ARBA00022859"/>
    </source>
</evidence>
<dbReference type="KEGG" id="xma:111608146"/>
<dbReference type="SMART" id="SM01289">
    <property type="entry name" value="PYRIN"/>
    <property type="match status" value="6"/>
</dbReference>
<evidence type="ECO:0000256" key="2">
    <source>
        <dbReference type="ARBA" id="ARBA00022490"/>
    </source>
</evidence>